<dbReference type="RefSeq" id="WP_134556145.1">
    <property type="nucleotide sequence ID" value="NZ_SOHK01000015.1"/>
</dbReference>
<dbReference type="PANTHER" id="PTHR43540">
    <property type="entry name" value="PEROXYUREIDOACRYLATE/UREIDOACRYLATE AMIDOHYDROLASE-RELATED"/>
    <property type="match status" value="1"/>
</dbReference>
<dbReference type="InterPro" id="IPR050272">
    <property type="entry name" value="Isochorismatase-like_hydrls"/>
</dbReference>
<feature type="domain" description="Isochorismatase-like" evidence="2">
    <location>
        <begin position="5"/>
        <end position="147"/>
    </location>
</feature>
<gene>
    <name evidence="3" type="ORF">E3T47_11270</name>
</gene>
<dbReference type="SUPFAM" id="SSF52499">
    <property type="entry name" value="Isochorismatase-like hydrolases"/>
    <property type="match status" value="1"/>
</dbReference>
<dbReference type="InterPro" id="IPR036380">
    <property type="entry name" value="Isochorismatase-like_sf"/>
</dbReference>
<evidence type="ECO:0000259" key="2">
    <source>
        <dbReference type="Pfam" id="PF00857"/>
    </source>
</evidence>
<dbReference type="Pfam" id="PF00857">
    <property type="entry name" value="Isochorismatase"/>
    <property type="match status" value="1"/>
</dbReference>
<protein>
    <submittedName>
        <fullName evidence="3">Isochorismatase family protein</fullName>
    </submittedName>
</protein>
<name>A0A4R9AMF0_9MICO</name>
<proteinExistence type="predicted"/>
<dbReference type="EMBL" id="SOHK01000015">
    <property type="protein sequence ID" value="TFD65393.1"/>
    <property type="molecule type" value="Genomic_DNA"/>
</dbReference>
<organism evidence="3 4">
    <name type="scientific">Cryobacterium ruanii</name>
    <dbReference type="NCBI Taxonomy" id="1259197"/>
    <lineage>
        <taxon>Bacteria</taxon>
        <taxon>Bacillati</taxon>
        <taxon>Actinomycetota</taxon>
        <taxon>Actinomycetes</taxon>
        <taxon>Micrococcales</taxon>
        <taxon>Microbacteriaceae</taxon>
        <taxon>Cryobacterium</taxon>
    </lineage>
</organism>
<evidence type="ECO:0000313" key="3">
    <source>
        <dbReference type="EMBL" id="TFD65393.1"/>
    </source>
</evidence>
<evidence type="ECO:0000313" key="4">
    <source>
        <dbReference type="Proteomes" id="UP000298154"/>
    </source>
</evidence>
<sequence>MARGVLLIDIQQDYFAGGAYPLVGAEAAALVAQAVLADARDRGDWVGHVQHLAEPSVDGFLVSGTPGADIHSLVSPLATEIVITKTRPNSYLGTKLQAVLDENDIDDLVVVGMMTSMCVDATVRAVLDTGRSAMVIENGCAAPDLEFGGESIGGRLVHLAFASALRDAGATVVTWPLN</sequence>
<accession>A0A4R9AMF0</accession>
<reference evidence="3 4" key="1">
    <citation type="submission" date="2019-03" db="EMBL/GenBank/DDBJ databases">
        <title>Genomics of glacier-inhabiting Cryobacterium strains.</title>
        <authorList>
            <person name="Liu Q."/>
            <person name="Xin Y.-H."/>
        </authorList>
    </citation>
    <scope>NUCLEOTIDE SEQUENCE [LARGE SCALE GENOMIC DNA]</scope>
    <source>
        <strain evidence="3 4">Sr36</strain>
    </source>
</reference>
<keyword evidence="1" id="KW-0378">Hydrolase</keyword>
<dbReference type="Proteomes" id="UP000298154">
    <property type="component" value="Unassembled WGS sequence"/>
</dbReference>
<dbReference type="PANTHER" id="PTHR43540:SF1">
    <property type="entry name" value="ISOCHORISMATASE HYDROLASE"/>
    <property type="match status" value="1"/>
</dbReference>
<dbReference type="OrthoDB" id="9794942at2"/>
<dbReference type="AlphaFoldDB" id="A0A4R9AMF0"/>
<dbReference type="InterPro" id="IPR000868">
    <property type="entry name" value="Isochorismatase-like_dom"/>
</dbReference>
<dbReference type="GO" id="GO:0016787">
    <property type="term" value="F:hydrolase activity"/>
    <property type="evidence" value="ECO:0007669"/>
    <property type="project" value="UniProtKB-KW"/>
</dbReference>
<evidence type="ECO:0000256" key="1">
    <source>
        <dbReference type="ARBA" id="ARBA00022801"/>
    </source>
</evidence>
<keyword evidence="4" id="KW-1185">Reference proteome</keyword>
<dbReference type="Gene3D" id="3.40.50.850">
    <property type="entry name" value="Isochorismatase-like"/>
    <property type="match status" value="1"/>
</dbReference>
<comment type="caution">
    <text evidence="3">The sequence shown here is derived from an EMBL/GenBank/DDBJ whole genome shotgun (WGS) entry which is preliminary data.</text>
</comment>